<sequence length="1179" mass="130135">MDRLPDINALPSLSASTRNQVVDLLFEPSAHIHSLVSLILEQNEFTSYPTLINAIQERLTAIASSTAAEDRTVLLDILGSHPRLGPKPSSPKAAKDGTCPRGDHLSEMSRAEQANLNKAGQQGTAEQLSALNHEYEQHFPGLRYVTFVNGRARDVIMEDIRRRIDRGDSELEILETIQEAKFFFECIPTAIADFRQLYKMPMEQYARLGNGMTVPGAAPDPVTSQSSTNGLGERDEKHWGNGYEGQLISSFGSERDDFDSLESFAQDSPANGNLAHGGLQQLAPKDPTDALSRDNSAPTPPPLTRNSTVKPSSVTLLQQKHSSSTSIPLLASQSHTPIDPLSQQILHRTNTEKTFSSKLRPQTSLDVESVPLEAGRSPVFEDPSLAVRADSHSLQRPTKDKKKGVSFLSRIIGNKKKDDHSETNDDVSELGEHRAAGMDAEIFAQPIGYIPRFPPPPKYIRVRAHHKKTKDFNKLFVAQELKANDAQDTSSENKDTTINVFESDAAAQEGKAVWVTEFSKDGKYLAVAGQDRKVRVWAVIATAEDRQSHEIEEEAQADQPSMRLSAPVFKTQPLRQYEGHTGSIVDVSWSKNNFLLTSSLDKTVRLWHVTRNECLCCFKHNDVVTSIEFHPKDDRFFLAGSLDSKMRLWSIPDKNVAFWAAAPDLITAVAFTPDGKNTITGCLNGQCIIYETDGLKMVSQIHVRSARGRNAKGSKITGIDTLMYPPGQESGGVVKILITSNDSRIRLYNLRDKTMEVKFRGNENSASQIRASFSSDGRYIVCGSEDRRVYIWPVEGNERFGDKRPLESFEAHSSMVTTAIIAPEKTKEILGSTGDLLYDLCNPPPITLVSQTPSVASRSANDVGAKEPPSPAARPPASEPQKPAESPAYRARMSHRAGNIIVTADYNGIIKVFRQDCGYQRRQYETWETSSLFSKKLLGRNNSVSTRRSAMSIGKDSVHKTPSERILSWRNSVLGSRDNASVDNFRATEGSSIRSVSPISSVRKSSSTPKVDSNPPMRLPGRLAHISSPMSRTKPPTPPHPFSGTIIPESSASTSRGDMDASKNNNNYNNTQPKGGEFEDDPLFLEGNRSFMFWNKSRFASQAANRRRSLVESREDVPPLGSLTSDESADDDRDTSGSLNEDDEEELTCPRCHGTNFKATRMKTGEQRLKCVQCGGFAS</sequence>
<comment type="caution">
    <text evidence="1">The sequence shown here is derived from an EMBL/GenBank/DDBJ whole genome shotgun (WGS) entry which is preliminary data.</text>
</comment>
<dbReference type="EMBL" id="JALBCA010000041">
    <property type="protein sequence ID" value="KAI2387210.1"/>
    <property type="molecule type" value="Genomic_DNA"/>
</dbReference>
<evidence type="ECO:0000313" key="1">
    <source>
        <dbReference type="EMBL" id="KAI2387210.1"/>
    </source>
</evidence>
<reference evidence="1" key="1">
    <citation type="journal article" date="2022" name="bioRxiv">
        <title>Population genetic analysis of Ophidiomyces ophidiicola, the causative agent of snake fungal disease, indicates recent introductions to the USA.</title>
        <authorList>
            <person name="Ladner J.T."/>
            <person name="Palmer J.M."/>
            <person name="Ettinger C.L."/>
            <person name="Stajich J.E."/>
            <person name="Farrell T.M."/>
            <person name="Glorioso B.M."/>
            <person name="Lawson B."/>
            <person name="Price S.J."/>
            <person name="Stengle A.G."/>
            <person name="Grear D.A."/>
            <person name="Lorch J.M."/>
        </authorList>
    </citation>
    <scope>NUCLEOTIDE SEQUENCE</scope>
    <source>
        <strain evidence="1">NWHC 24266-5</strain>
    </source>
</reference>
<accession>A0ACB8UX11</accession>
<protein>
    <submittedName>
        <fullName evidence="1">Uncharacterized protein</fullName>
    </submittedName>
</protein>
<gene>
    <name evidence="1" type="ORF">LOY88_003232</name>
</gene>
<proteinExistence type="predicted"/>
<name>A0ACB8UX11_9EURO</name>
<organism evidence="1">
    <name type="scientific">Ophidiomyces ophidiicola</name>
    <dbReference type="NCBI Taxonomy" id="1387563"/>
    <lineage>
        <taxon>Eukaryota</taxon>
        <taxon>Fungi</taxon>
        <taxon>Dikarya</taxon>
        <taxon>Ascomycota</taxon>
        <taxon>Pezizomycotina</taxon>
        <taxon>Eurotiomycetes</taxon>
        <taxon>Eurotiomycetidae</taxon>
        <taxon>Onygenales</taxon>
        <taxon>Onygenaceae</taxon>
        <taxon>Ophidiomyces</taxon>
    </lineage>
</organism>